<dbReference type="GO" id="GO:0016989">
    <property type="term" value="F:sigma factor antagonist activity"/>
    <property type="evidence" value="ECO:0007669"/>
    <property type="project" value="TreeGrafter"/>
</dbReference>
<dbReference type="InterPro" id="IPR032508">
    <property type="entry name" value="FecR_C"/>
</dbReference>
<dbReference type="Pfam" id="PF04773">
    <property type="entry name" value="FecR"/>
    <property type="match status" value="1"/>
</dbReference>
<protein>
    <recommendedName>
        <fullName evidence="6">FecR protein</fullName>
    </recommendedName>
</protein>
<accession>A0A1I0RA62</accession>
<evidence type="ECO:0000313" key="4">
    <source>
        <dbReference type="EMBL" id="SEW37607.1"/>
    </source>
</evidence>
<feature type="domain" description="FecR protein" evidence="2">
    <location>
        <begin position="189"/>
        <end position="285"/>
    </location>
</feature>
<feature type="transmembrane region" description="Helical" evidence="1">
    <location>
        <begin position="94"/>
        <end position="111"/>
    </location>
</feature>
<dbReference type="AlphaFoldDB" id="A0A1I0RA62"/>
<evidence type="ECO:0008006" key="6">
    <source>
        <dbReference type="Google" id="ProtNLM"/>
    </source>
</evidence>
<dbReference type="PANTHER" id="PTHR30273:SF2">
    <property type="entry name" value="PROTEIN FECR"/>
    <property type="match status" value="1"/>
</dbReference>
<evidence type="ECO:0000313" key="5">
    <source>
        <dbReference type="Proteomes" id="UP000199310"/>
    </source>
</evidence>
<sequence>MEHSTRLQYLMERLTAHTATEEELDELIGLVDNDTTSGSIDEVDAWLEAQHTQQLPVYDAARWRKVADDILGSDKLFPEPVTKSAGRVHILHRWGWAAAIVLLLGAGTWLFRSYHQSKPAVMAINSPQLDVDPGKNGAILTLADGSQLVLDSLGNGVVSRQNGTSIVLQSSTLQYSPGGATNNATEYNTITTPKGRQFEVILPDGTKVWLNAGSALQFPVAFNGKEREVQLNGEAFFEVAPRAAQPFKVKVRQQLSVEVLGTSFNVNAYTNERHIATTLIEGAVRVSLTNESGRTLVLKPGQQVQATAESMEMISGAAVEKAIAWKNGLFNFEGVGLREMMRQLERWYNLEVVYEGNVPDVKFFGEMSRSLKLADILTGLERSDVHFRLEAGRRLVVMP</sequence>
<reference evidence="5" key="1">
    <citation type="submission" date="2016-10" db="EMBL/GenBank/DDBJ databases">
        <authorList>
            <person name="Varghese N."/>
            <person name="Submissions S."/>
        </authorList>
    </citation>
    <scope>NUCLEOTIDE SEQUENCE [LARGE SCALE GENOMIC DNA]</scope>
    <source>
        <strain evidence="5">DSM 3695</strain>
    </source>
</reference>
<name>A0A1I0RA62_9BACT</name>
<dbReference type="RefSeq" id="WP_089895153.1">
    <property type="nucleotide sequence ID" value="NZ_FOJG01000001.1"/>
</dbReference>
<dbReference type="Gene3D" id="3.55.50.30">
    <property type="match status" value="1"/>
</dbReference>
<dbReference type="InterPro" id="IPR006860">
    <property type="entry name" value="FecR"/>
</dbReference>
<proteinExistence type="predicted"/>
<feature type="domain" description="Protein FecR C-terminal" evidence="3">
    <location>
        <begin position="330"/>
        <end position="394"/>
    </location>
</feature>
<keyword evidence="5" id="KW-1185">Reference proteome</keyword>
<dbReference type="Gene3D" id="2.60.120.1440">
    <property type="match status" value="1"/>
</dbReference>
<organism evidence="4 5">
    <name type="scientific">Chitinophaga arvensicola</name>
    <dbReference type="NCBI Taxonomy" id="29529"/>
    <lineage>
        <taxon>Bacteria</taxon>
        <taxon>Pseudomonadati</taxon>
        <taxon>Bacteroidota</taxon>
        <taxon>Chitinophagia</taxon>
        <taxon>Chitinophagales</taxon>
        <taxon>Chitinophagaceae</taxon>
        <taxon>Chitinophaga</taxon>
    </lineage>
</organism>
<dbReference type="STRING" id="29529.SAMN04488122_2527"/>
<gene>
    <name evidence="4" type="ORF">SAMN04488122_2527</name>
</gene>
<evidence type="ECO:0000259" key="3">
    <source>
        <dbReference type="Pfam" id="PF16344"/>
    </source>
</evidence>
<keyword evidence="1" id="KW-0472">Membrane</keyword>
<dbReference type="Pfam" id="PF16344">
    <property type="entry name" value="FecR_C"/>
    <property type="match status" value="1"/>
</dbReference>
<evidence type="ECO:0000259" key="2">
    <source>
        <dbReference type="Pfam" id="PF04773"/>
    </source>
</evidence>
<dbReference type="EMBL" id="FOJG01000001">
    <property type="protein sequence ID" value="SEW37607.1"/>
    <property type="molecule type" value="Genomic_DNA"/>
</dbReference>
<dbReference type="InterPro" id="IPR012373">
    <property type="entry name" value="Ferrdict_sens_TM"/>
</dbReference>
<keyword evidence="1" id="KW-1133">Transmembrane helix</keyword>
<evidence type="ECO:0000256" key="1">
    <source>
        <dbReference type="SAM" id="Phobius"/>
    </source>
</evidence>
<dbReference type="FunFam" id="2.60.120.1440:FF:000001">
    <property type="entry name" value="Putative anti-sigma factor"/>
    <property type="match status" value="1"/>
</dbReference>
<dbReference type="Proteomes" id="UP000199310">
    <property type="component" value="Unassembled WGS sequence"/>
</dbReference>
<dbReference type="PANTHER" id="PTHR30273">
    <property type="entry name" value="PERIPLASMIC SIGNAL SENSOR AND SIGMA FACTOR ACTIVATOR FECR-RELATED"/>
    <property type="match status" value="1"/>
</dbReference>
<keyword evidence="1" id="KW-0812">Transmembrane</keyword>
<dbReference type="OrthoDB" id="622631at2"/>